<dbReference type="PROSITE" id="PS51892">
    <property type="entry name" value="SUBTILASE"/>
    <property type="match status" value="1"/>
</dbReference>
<evidence type="ECO:0000259" key="8">
    <source>
        <dbReference type="PROSITE" id="PS50911"/>
    </source>
</evidence>
<feature type="region of interest" description="Disordered" evidence="7">
    <location>
        <begin position="1563"/>
        <end position="1586"/>
    </location>
</feature>
<evidence type="ECO:0000313" key="11">
    <source>
        <dbReference type="Proteomes" id="UP001204953"/>
    </source>
</evidence>
<dbReference type="SUPFAM" id="SSF52743">
    <property type="entry name" value="Subtilisin-like"/>
    <property type="match status" value="1"/>
</dbReference>
<evidence type="ECO:0000256" key="7">
    <source>
        <dbReference type="SAM" id="MobiDB-lite"/>
    </source>
</evidence>
<dbReference type="GO" id="GO:0004252">
    <property type="term" value="F:serine-type endopeptidase activity"/>
    <property type="evidence" value="ECO:0007669"/>
    <property type="project" value="UniProtKB-UniRule"/>
</dbReference>
<dbReference type="Pfam" id="PF13448">
    <property type="entry name" value="DUF4114"/>
    <property type="match status" value="1"/>
</dbReference>
<dbReference type="GO" id="GO:0016298">
    <property type="term" value="F:lipase activity"/>
    <property type="evidence" value="ECO:0007669"/>
    <property type="project" value="InterPro"/>
</dbReference>
<dbReference type="InterPro" id="IPR007921">
    <property type="entry name" value="CHAP_dom"/>
</dbReference>
<dbReference type="Proteomes" id="UP001204953">
    <property type="component" value="Unassembled WGS sequence"/>
</dbReference>
<keyword evidence="11" id="KW-1185">Reference proteome</keyword>
<evidence type="ECO:0000256" key="4">
    <source>
        <dbReference type="ARBA" id="ARBA00022801"/>
    </source>
</evidence>
<dbReference type="InterPro" id="IPR029058">
    <property type="entry name" value="AB_hydrolase_fold"/>
</dbReference>
<dbReference type="SUPFAM" id="SSF54001">
    <property type="entry name" value="Cysteine proteinases"/>
    <property type="match status" value="1"/>
</dbReference>
<dbReference type="RefSeq" id="WP_254012831.1">
    <property type="nucleotide sequence ID" value="NZ_JAMZMM010000166.1"/>
</dbReference>
<keyword evidence="5 6" id="KW-0720">Serine protease</keyword>
<dbReference type="InterPro" id="IPR036852">
    <property type="entry name" value="Peptidase_S8/S53_dom_sf"/>
</dbReference>
<dbReference type="SUPFAM" id="SSF89260">
    <property type="entry name" value="Collagen-binding domain"/>
    <property type="match status" value="1"/>
</dbReference>
<dbReference type="Gene3D" id="3.40.50.1820">
    <property type="entry name" value="alpha/beta hydrolase"/>
    <property type="match status" value="1"/>
</dbReference>
<feature type="region of interest" description="Disordered" evidence="7">
    <location>
        <begin position="72"/>
        <end position="114"/>
    </location>
</feature>
<feature type="active site" description="Charge relay system" evidence="6">
    <location>
        <position position="667"/>
    </location>
</feature>
<keyword evidence="3" id="KW-0732">Signal</keyword>
<dbReference type="SUPFAM" id="SSF53474">
    <property type="entry name" value="alpha/beta-Hydrolases"/>
    <property type="match status" value="1"/>
</dbReference>
<dbReference type="Gene3D" id="3.10.350.10">
    <property type="entry name" value="LysM domain"/>
    <property type="match status" value="1"/>
</dbReference>
<dbReference type="InterPro" id="IPR036779">
    <property type="entry name" value="LysM_dom_sf"/>
</dbReference>
<evidence type="ECO:0000313" key="10">
    <source>
        <dbReference type="EMBL" id="MCP2730063.1"/>
    </source>
</evidence>
<organism evidence="10 11">
    <name type="scientific">Limnofasciculus baicalensis BBK-W-15</name>
    <dbReference type="NCBI Taxonomy" id="2699891"/>
    <lineage>
        <taxon>Bacteria</taxon>
        <taxon>Bacillati</taxon>
        <taxon>Cyanobacteriota</taxon>
        <taxon>Cyanophyceae</taxon>
        <taxon>Coleofasciculales</taxon>
        <taxon>Coleofasciculaceae</taxon>
        <taxon>Limnofasciculus</taxon>
        <taxon>Limnofasciculus baicalensis</taxon>
    </lineage>
</organism>
<dbReference type="PRINTS" id="PR00723">
    <property type="entry name" value="SUBTILISIN"/>
</dbReference>
<feature type="compositionally biased region" description="Low complexity" evidence="7">
    <location>
        <begin position="96"/>
        <end position="110"/>
    </location>
</feature>
<dbReference type="InterPro" id="IPR015500">
    <property type="entry name" value="Peptidase_S8_subtilisin-rel"/>
</dbReference>
<keyword evidence="2 6" id="KW-0645">Protease</keyword>
<evidence type="ECO:0000256" key="2">
    <source>
        <dbReference type="ARBA" id="ARBA00022670"/>
    </source>
</evidence>
<proteinExistence type="inferred from homology"/>
<dbReference type="InterPro" id="IPR038765">
    <property type="entry name" value="Papain-like_cys_pep_sf"/>
</dbReference>
<dbReference type="EMBL" id="JAMZMM010000166">
    <property type="protein sequence ID" value="MCP2730063.1"/>
    <property type="molecule type" value="Genomic_DNA"/>
</dbReference>
<dbReference type="PROSITE" id="PS51782">
    <property type="entry name" value="LYSM"/>
    <property type="match status" value="1"/>
</dbReference>
<reference evidence="10" key="1">
    <citation type="submission" date="2022-06" db="EMBL/GenBank/DDBJ databases">
        <title>New cyanobacteria of genus Symplocastrum in benthos of Lake Baikal.</title>
        <authorList>
            <person name="Sorokovikova E."/>
            <person name="Tikhonova I."/>
            <person name="Krasnopeev A."/>
            <person name="Evseev P."/>
            <person name="Gladkikh A."/>
            <person name="Belykh O."/>
        </authorList>
    </citation>
    <scope>NUCLEOTIDE SEQUENCE</scope>
    <source>
        <strain evidence="10">BBK-W-15</strain>
    </source>
</reference>
<dbReference type="Gene3D" id="2.60.120.380">
    <property type="match status" value="1"/>
</dbReference>
<dbReference type="Gene3D" id="3.90.1720.10">
    <property type="entry name" value="endopeptidase domain like (from Nostoc punctiforme)"/>
    <property type="match status" value="1"/>
</dbReference>
<feature type="region of interest" description="Disordered" evidence="7">
    <location>
        <begin position="844"/>
        <end position="873"/>
    </location>
</feature>
<protein>
    <submittedName>
        <fullName evidence="10">S8 family serine peptidase</fullName>
    </submittedName>
</protein>
<name>A0AAE3KPV6_9CYAN</name>
<dbReference type="PANTHER" id="PTHR43806">
    <property type="entry name" value="PEPTIDASE S8"/>
    <property type="match status" value="1"/>
</dbReference>
<dbReference type="InterPro" id="IPR025193">
    <property type="entry name" value="DUF4114"/>
</dbReference>
<dbReference type="PANTHER" id="PTHR43806:SF11">
    <property type="entry name" value="CEREVISIN-RELATED"/>
    <property type="match status" value="1"/>
</dbReference>
<dbReference type="InterPro" id="IPR000209">
    <property type="entry name" value="Peptidase_S8/S53_dom"/>
</dbReference>
<dbReference type="InterPro" id="IPR013818">
    <property type="entry name" value="Lipase"/>
</dbReference>
<gene>
    <name evidence="10" type="ORF">NJ959_16650</name>
</gene>
<sequence>MGIFNRLFNFAGKKPVAAEGFAVKETPPKQKINAFILEQMRTPSGLLDDGSDLVIFDTDDFAQVELPDWGNDFDGNSLDFDGDGDSELSPEVAANSSELGGDESLGLLSDNPDDFEDVPFIDSDDILNDGTDLEELEFEDVPFADGDDLSLDNDGGDGDDGEILPIAIETPSPVFESGVFTVGDSGQVQISLEFDGGKYDGELAIFSLDGMEQFEPGSHDFIREAASRALSDSVLGHVVISDRTEGARFFGELGESDWNEGEYLGVKTFEMRSGDEFGFMLIPNSTVQEVFDNPAIEGAGRPLFSLATANPNDAFHVGQIADVTGDGTTFVMEDLRVDTGSDYDYNDIIFRVSGATGKVVLMDGLIDPAHDWRTTELGQEIIASAIPEPVQIDFNFPGSDQPLIGIIDTGFSGDNPDIDYSHIILGRDRVDGDDNPLLPSPQVNDNPLLPSDIANGSITDNLIDGVQDNDNSVLPSSQVNQSVTNNLTSSPQSSEHGTHILGIIGATQDNGIGIDGINDDAPIWVGRAVGSGKWAESLVEFVDKAIESDQPNAVVNLSLDLTQINQDGSTTTRYEFTPQERAAIEYARQNHVLIVAAAGNDGGVMSVLGQASQEFDNIITVGASDGLDRADYSSYGNGLDIVAPGGTTEYPVLSTTGNSVGSMAGTSVATARVTGAASQVWAANPQLDYRQVIEILKATATDLKTPGWDGETGAGLLDIAAAVSVARTTTPVDYEIPATLVPETWSGEGKVTPTERAANAPLWPTVASTWFTGRVMATLGANVRSGPGTNFSIVGGRGYNNFINFDGWTYGERITDIALGTPDERWYRIAGTNDWIASAIIDGNAPGSTPLPPAQPPTQPPPPPIPYVPINSGSANYRDGRQNPFAYNWQGQCTWYAYGRMLETGLLPAGTKQNGWFLGNAESWRRDAQRAGLPITSTPTAGARGLVVWPPGVQGGHRLYGHVAFLEEVYPDGRIRISESNWAGRGISERILTPAQYSGLAFVRLENAAPNPQFYSPPAVPGQQREYRVRSGDTLWGIAQRELGNGNRWREIQKPGGGTFTEAEAQRLQVGQSVYLPVSYQSGTGTPVTPPSSGTPTNINWVNFSGTVGPSQGVNLRYSPRFSDRSSQNEPYGKTLQFDAWTYGEVGTDMWLGTPDARWFKVKGTNLWVPSAYIYGNPPNSTPMPGSGSVGSVEIIGEPINSPSDPNGTLGTAHYVSDMNVSLPGSIGYNGDQNDFLRFGVANNRTNVNLTLGGLSADADLELIRDWNNNGRVDAGEVIGQSLNSGTSVDSVSRILDSGDYFVRVLPGTPSARTSYNLKLSGVELTRSVRVGNSSYTTNLWHYKGGNKTNAGIESNKDTVVVIHGWNKDNRSQPDDKVRELVEAVSSSSRFSNAQVLALDWGEAAYALIPFAAAYSIGPVAQWAASRLRDLGINSGRITLMGHSLGSHMSSEVGRVLNQEMGRGKVGKLFSLDAAYPAGQYDFDPGWGWRGVPKFSDAATYSLALVASDKEGGTAGDNDYAGTATYSFIVRFNGYNGNDKDSEYHSGVVSVYKDLVTNWNSPSVDTDEYDNDGNQGRWGSTHEGRIEASKNGSDWRVTGVFGVRGSEQISWV</sequence>
<feature type="domain" description="LysM" evidence="9">
    <location>
        <begin position="1025"/>
        <end position="1076"/>
    </location>
</feature>
<evidence type="ECO:0000259" key="9">
    <source>
        <dbReference type="PROSITE" id="PS51782"/>
    </source>
</evidence>
<feature type="active site" description="Charge relay system" evidence="6">
    <location>
        <position position="408"/>
    </location>
</feature>
<comment type="caution">
    <text evidence="10">The sequence shown here is derived from an EMBL/GenBank/DDBJ whole genome shotgun (WGS) entry which is preliminary data.</text>
</comment>
<dbReference type="Pfam" id="PF00082">
    <property type="entry name" value="Peptidase_S8"/>
    <property type="match status" value="1"/>
</dbReference>
<dbReference type="CDD" id="cd00118">
    <property type="entry name" value="LysM"/>
    <property type="match status" value="1"/>
</dbReference>
<evidence type="ECO:0000256" key="1">
    <source>
        <dbReference type="ARBA" id="ARBA00011073"/>
    </source>
</evidence>
<feature type="domain" description="Peptidase C51" evidence="8">
    <location>
        <begin position="868"/>
        <end position="1004"/>
    </location>
</feature>
<keyword evidence="4 6" id="KW-0378">Hydrolase</keyword>
<dbReference type="Pfam" id="PF00151">
    <property type="entry name" value="Lipase"/>
    <property type="match status" value="1"/>
</dbReference>
<feature type="active site" description="Charge relay system" evidence="6">
    <location>
        <position position="496"/>
    </location>
</feature>
<evidence type="ECO:0000256" key="3">
    <source>
        <dbReference type="ARBA" id="ARBA00022729"/>
    </source>
</evidence>
<dbReference type="PROSITE" id="PS50911">
    <property type="entry name" value="CHAP"/>
    <property type="match status" value="1"/>
</dbReference>
<dbReference type="InterPro" id="IPR050131">
    <property type="entry name" value="Peptidase_S8_subtilisin-like"/>
</dbReference>
<accession>A0AAE3KPV6</accession>
<dbReference type="Gene3D" id="3.40.50.200">
    <property type="entry name" value="Peptidase S8/S53 domain"/>
    <property type="match status" value="1"/>
</dbReference>
<evidence type="ECO:0000256" key="5">
    <source>
        <dbReference type="ARBA" id="ARBA00022825"/>
    </source>
</evidence>
<evidence type="ECO:0000256" key="6">
    <source>
        <dbReference type="PROSITE-ProRule" id="PRU01240"/>
    </source>
</evidence>
<feature type="compositionally biased region" description="Pro residues" evidence="7">
    <location>
        <begin position="849"/>
        <end position="867"/>
    </location>
</feature>
<dbReference type="Pfam" id="PF05257">
    <property type="entry name" value="CHAP"/>
    <property type="match status" value="1"/>
</dbReference>
<comment type="similarity">
    <text evidence="1 6">Belongs to the peptidase S8 family.</text>
</comment>
<dbReference type="InterPro" id="IPR018392">
    <property type="entry name" value="LysM"/>
</dbReference>
<dbReference type="GO" id="GO:0006508">
    <property type="term" value="P:proteolysis"/>
    <property type="evidence" value="ECO:0007669"/>
    <property type="project" value="UniProtKB-KW"/>
</dbReference>